<evidence type="ECO:0000313" key="2">
    <source>
        <dbReference type="Proteomes" id="UP000821845"/>
    </source>
</evidence>
<proteinExistence type="predicted"/>
<comment type="caution">
    <text evidence="1">The sequence shown here is derived from an EMBL/GenBank/DDBJ whole genome shotgun (WGS) entry which is preliminary data.</text>
</comment>
<evidence type="ECO:0000313" key="1">
    <source>
        <dbReference type="EMBL" id="KAH6935575.1"/>
    </source>
</evidence>
<protein>
    <submittedName>
        <fullName evidence="1">Uncharacterized protein</fullName>
    </submittedName>
</protein>
<gene>
    <name evidence="1" type="ORF">HPB50_006835</name>
</gene>
<dbReference type="Proteomes" id="UP000821845">
    <property type="component" value="Chromosome 3"/>
</dbReference>
<accession>A0ACB7SLL2</accession>
<organism evidence="1 2">
    <name type="scientific">Hyalomma asiaticum</name>
    <name type="common">Tick</name>
    <dbReference type="NCBI Taxonomy" id="266040"/>
    <lineage>
        <taxon>Eukaryota</taxon>
        <taxon>Metazoa</taxon>
        <taxon>Ecdysozoa</taxon>
        <taxon>Arthropoda</taxon>
        <taxon>Chelicerata</taxon>
        <taxon>Arachnida</taxon>
        <taxon>Acari</taxon>
        <taxon>Parasitiformes</taxon>
        <taxon>Ixodida</taxon>
        <taxon>Ixodoidea</taxon>
        <taxon>Ixodidae</taxon>
        <taxon>Hyalomminae</taxon>
        <taxon>Hyalomma</taxon>
    </lineage>
</organism>
<keyword evidence="2" id="KW-1185">Reference proteome</keyword>
<dbReference type="EMBL" id="CM023483">
    <property type="protein sequence ID" value="KAH6935575.1"/>
    <property type="molecule type" value="Genomic_DNA"/>
</dbReference>
<sequence length="144" mass="16089">MTRNSGDIRIHSQGLARKTSLHPDQRAILYEDTAYNKRKIANLLQALQGFQKAVQVLPLWLHALPSLTSQTLARCLSVGTEPGHFPDLADALDFFEHAFDHEQARKEGRVTPVPGVDNDYDEAVCSVKVPSISVYFVQMLTRTS</sequence>
<reference evidence="1" key="1">
    <citation type="submission" date="2020-05" db="EMBL/GenBank/DDBJ databases">
        <title>Large-scale comparative analyses of tick genomes elucidate their genetic diversity and vector capacities.</title>
        <authorList>
            <person name="Jia N."/>
            <person name="Wang J."/>
            <person name="Shi W."/>
            <person name="Du L."/>
            <person name="Sun Y."/>
            <person name="Zhan W."/>
            <person name="Jiang J."/>
            <person name="Wang Q."/>
            <person name="Zhang B."/>
            <person name="Ji P."/>
            <person name="Sakyi L.B."/>
            <person name="Cui X."/>
            <person name="Yuan T."/>
            <person name="Jiang B."/>
            <person name="Yang W."/>
            <person name="Lam T.T.-Y."/>
            <person name="Chang Q."/>
            <person name="Ding S."/>
            <person name="Wang X."/>
            <person name="Zhu J."/>
            <person name="Ruan X."/>
            <person name="Zhao L."/>
            <person name="Wei J."/>
            <person name="Que T."/>
            <person name="Du C."/>
            <person name="Cheng J."/>
            <person name="Dai P."/>
            <person name="Han X."/>
            <person name="Huang E."/>
            <person name="Gao Y."/>
            <person name="Liu J."/>
            <person name="Shao H."/>
            <person name="Ye R."/>
            <person name="Li L."/>
            <person name="Wei W."/>
            <person name="Wang X."/>
            <person name="Wang C."/>
            <person name="Yang T."/>
            <person name="Huo Q."/>
            <person name="Li W."/>
            <person name="Guo W."/>
            <person name="Chen H."/>
            <person name="Zhou L."/>
            <person name="Ni X."/>
            <person name="Tian J."/>
            <person name="Zhou Y."/>
            <person name="Sheng Y."/>
            <person name="Liu T."/>
            <person name="Pan Y."/>
            <person name="Xia L."/>
            <person name="Li J."/>
            <person name="Zhao F."/>
            <person name="Cao W."/>
        </authorList>
    </citation>
    <scope>NUCLEOTIDE SEQUENCE</scope>
    <source>
        <strain evidence="1">Hyas-2018</strain>
    </source>
</reference>
<name>A0ACB7SLL2_HYAAI</name>